<protein>
    <recommendedName>
        <fullName evidence="1">BON domain-containing protein</fullName>
    </recommendedName>
</protein>
<dbReference type="Gene3D" id="3.30.1340.30">
    <property type="match status" value="1"/>
</dbReference>
<dbReference type="Proteomes" id="UP000214646">
    <property type="component" value="Unassembled WGS sequence"/>
</dbReference>
<evidence type="ECO:0000259" key="1">
    <source>
        <dbReference type="PROSITE" id="PS50914"/>
    </source>
</evidence>
<evidence type="ECO:0000313" key="3">
    <source>
        <dbReference type="Proteomes" id="UP000214646"/>
    </source>
</evidence>
<sequence length="72" mass="8079">MNVSAVLDMPTPEATLSASAMPELRRLIVEATDHEVILSGRVSSYYHKQMAQEAVRHVAGRRRIVNRVAVHR</sequence>
<dbReference type="Pfam" id="PF04972">
    <property type="entry name" value="BON"/>
    <property type="match status" value="1"/>
</dbReference>
<evidence type="ECO:0000313" key="2">
    <source>
        <dbReference type="EMBL" id="OWK39177.1"/>
    </source>
</evidence>
<name>A0A225DSV0_9BACT</name>
<dbReference type="PROSITE" id="PS50914">
    <property type="entry name" value="BON"/>
    <property type="match status" value="1"/>
</dbReference>
<accession>A0A225DSV0</accession>
<dbReference type="AlphaFoldDB" id="A0A225DSV0"/>
<feature type="domain" description="BON" evidence="1">
    <location>
        <begin position="3"/>
        <end position="72"/>
    </location>
</feature>
<dbReference type="EMBL" id="NIDE01000011">
    <property type="protein sequence ID" value="OWK39177.1"/>
    <property type="molecule type" value="Genomic_DNA"/>
</dbReference>
<gene>
    <name evidence="2" type="ORF">FRUB_06259</name>
</gene>
<keyword evidence="3" id="KW-1185">Reference proteome</keyword>
<dbReference type="InterPro" id="IPR007055">
    <property type="entry name" value="BON_dom"/>
</dbReference>
<reference evidence="3" key="1">
    <citation type="submission" date="2017-06" db="EMBL/GenBank/DDBJ databases">
        <title>Genome analysis of Fimbriiglobus ruber SP5, the first member of the order Planctomycetales with confirmed chitinolytic capability.</title>
        <authorList>
            <person name="Ravin N.V."/>
            <person name="Rakitin A.L."/>
            <person name="Ivanova A.A."/>
            <person name="Beletsky A.V."/>
            <person name="Kulichevskaya I.S."/>
            <person name="Mardanov A.V."/>
            <person name="Dedysh S.N."/>
        </authorList>
    </citation>
    <scope>NUCLEOTIDE SEQUENCE [LARGE SCALE GENOMIC DNA]</scope>
    <source>
        <strain evidence="3">SP5</strain>
    </source>
</reference>
<comment type="caution">
    <text evidence="2">The sequence shown here is derived from an EMBL/GenBank/DDBJ whole genome shotgun (WGS) entry which is preliminary data.</text>
</comment>
<dbReference type="RefSeq" id="WP_088257133.1">
    <property type="nucleotide sequence ID" value="NZ_NIDE01000011.1"/>
</dbReference>
<proteinExistence type="predicted"/>
<organism evidence="2 3">
    <name type="scientific">Fimbriiglobus ruber</name>
    <dbReference type="NCBI Taxonomy" id="1908690"/>
    <lineage>
        <taxon>Bacteria</taxon>
        <taxon>Pseudomonadati</taxon>
        <taxon>Planctomycetota</taxon>
        <taxon>Planctomycetia</taxon>
        <taxon>Gemmatales</taxon>
        <taxon>Gemmataceae</taxon>
        <taxon>Fimbriiglobus</taxon>
    </lineage>
</organism>
<dbReference type="OrthoDB" id="214050at2"/>